<proteinExistence type="inferred from homology"/>
<comment type="similarity">
    <text evidence="1">Belongs to the BlaI transcriptional regulatory family.</text>
</comment>
<keyword evidence="3" id="KW-0238">DNA-binding</keyword>
<dbReference type="EMBL" id="CP098502">
    <property type="protein sequence ID" value="UTI63995.1"/>
    <property type="molecule type" value="Genomic_DNA"/>
</dbReference>
<keyword evidence="2" id="KW-0805">Transcription regulation</keyword>
<evidence type="ECO:0000256" key="1">
    <source>
        <dbReference type="ARBA" id="ARBA00011046"/>
    </source>
</evidence>
<dbReference type="SUPFAM" id="SSF46785">
    <property type="entry name" value="Winged helix' DNA-binding domain"/>
    <property type="match status" value="1"/>
</dbReference>
<dbReference type="Pfam" id="PF03965">
    <property type="entry name" value="Penicillinase_R"/>
    <property type="match status" value="1"/>
</dbReference>
<dbReference type="Gene3D" id="1.10.10.10">
    <property type="entry name" value="Winged helix-like DNA-binding domain superfamily/Winged helix DNA-binding domain"/>
    <property type="match status" value="1"/>
</dbReference>
<evidence type="ECO:0000256" key="3">
    <source>
        <dbReference type="ARBA" id="ARBA00023125"/>
    </source>
</evidence>
<organism evidence="5 6">
    <name type="scientific">Paraconexibacter antarcticus</name>
    <dbReference type="NCBI Taxonomy" id="2949664"/>
    <lineage>
        <taxon>Bacteria</taxon>
        <taxon>Bacillati</taxon>
        <taxon>Actinomycetota</taxon>
        <taxon>Thermoleophilia</taxon>
        <taxon>Solirubrobacterales</taxon>
        <taxon>Paraconexibacteraceae</taxon>
        <taxon>Paraconexibacter</taxon>
    </lineage>
</organism>
<evidence type="ECO:0000313" key="5">
    <source>
        <dbReference type="EMBL" id="UTI63995.1"/>
    </source>
</evidence>
<dbReference type="Proteomes" id="UP001056035">
    <property type="component" value="Chromosome"/>
</dbReference>
<evidence type="ECO:0000313" key="6">
    <source>
        <dbReference type="Proteomes" id="UP001056035"/>
    </source>
</evidence>
<keyword evidence="6" id="KW-1185">Reference proteome</keyword>
<dbReference type="InterPro" id="IPR005650">
    <property type="entry name" value="BlaI_family"/>
</dbReference>
<protein>
    <submittedName>
        <fullName evidence="5">BlaI/MecI/CopY family transcriptional regulator</fullName>
    </submittedName>
</protein>
<reference evidence="5 6" key="1">
    <citation type="submission" date="2022-06" db="EMBL/GenBank/DDBJ databases">
        <title>Paraconexibacter antarcticus.</title>
        <authorList>
            <person name="Kim C.S."/>
        </authorList>
    </citation>
    <scope>NUCLEOTIDE SEQUENCE [LARGE SCALE GENOMIC DNA]</scope>
    <source>
        <strain evidence="5 6">02-257</strain>
    </source>
</reference>
<evidence type="ECO:0000256" key="4">
    <source>
        <dbReference type="ARBA" id="ARBA00023163"/>
    </source>
</evidence>
<name>A0ABY5DPN2_9ACTN</name>
<accession>A0ABY5DPN2</accession>
<gene>
    <name evidence="5" type="ORF">NBH00_21970</name>
</gene>
<sequence>MAEVWREDRELTVREVMDGINARAPQQRAYTTFMTIMRRLATKGLLERRREGKADFYVAVWSEAGYRAARVQADTSAMIEQYGDAALVAFASAVEGVDPARRRLLRKLARDA</sequence>
<keyword evidence="4" id="KW-0804">Transcription</keyword>
<dbReference type="InterPro" id="IPR036390">
    <property type="entry name" value="WH_DNA-bd_sf"/>
</dbReference>
<evidence type="ECO:0000256" key="2">
    <source>
        <dbReference type="ARBA" id="ARBA00023015"/>
    </source>
</evidence>
<dbReference type="InterPro" id="IPR036388">
    <property type="entry name" value="WH-like_DNA-bd_sf"/>
</dbReference>